<accession>A0A915JIG7</accession>
<sequence>MAARDRWSQKRDFQFSRQAGLRKHLAAVENVLRYRKVKGSVADGQCRETIDPGDLEKFLTRSNSLPILNNDDEGKFLPQLSSKARQYDDAYYEYKNLHKVLNVSNILKYDTTSLEKFRNYLNQQLRVIETNHAKIVKSATMFHGSVNLTLSTTASTTYPVLKAAKPKIRPLLQKWRWKYFQDTLLPIVKPIRTSEPTVSRISRNSSADNNKANSDLSIRIKGREMCQCYIMYVKHSKGNVDQMKMTIQQQQHSGGNMLTVFRDMIYPNEKITFGSYRRIGQMFAIVILIDDQVLLRLNTCCESRYKPGGRLGGKKMLSKMSNFTQSL</sequence>
<dbReference type="Proteomes" id="UP000887565">
    <property type="component" value="Unplaced"/>
</dbReference>
<keyword evidence="2" id="KW-1185">Reference proteome</keyword>
<proteinExistence type="predicted"/>
<dbReference type="InterPro" id="IPR027962">
    <property type="entry name" value="ERICH3"/>
</dbReference>
<evidence type="ECO:0000313" key="2">
    <source>
        <dbReference type="Proteomes" id="UP000887565"/>
    </source>
</evidence>
<dbReference type="Pfam" id="PF15257">
    <property type="entry name" value="DUF4590"/>
    <property type="match status" value="1"/>
</dbReference>
<evidence type="ECO:0000259" key="1">
    <source>
        <dbReference type="Pfam" id="PF15257"/>
    </source>
</evidence>
<organism evidence="2 3">
    <name type="scientific">Romanomermis culicivorax</name>
    <name type="common">Nematode worm</name>
    <dbReference type="NCBI Taxonomy" id="13658"/>
    <lineage>
        <taxon>Eukaryota</taxon>
        <taxon>Metazoa</taxon>
        <taxon>Ecdysozoa</taxon>
        <taxon>Nematoda</taxon>
        <taxon>Enoplea</taxon>
        <taxon>Dorylaimia</taxon>
        <taxon>Mermithida</taxon>
        <taxon>Mermithoidea</taxon>
        <taxon>Mermithidae</taxon>
        <taxon>Romanomermis</taxon>
    </lineage>
</organism>
<reference evidence="3" key="1">
    <citation type="submission" date="2022-11" db="UniProtKB">
        <authorList>
            <consortium name="WormBaseParasite"/>
        </authorList>
    </citation>
    <scope>IDENTIFICATION</scope>
</reference>
<dbReference type="PANTHER" id="PTHR23034">
    <property type="entry name" value="GLUTAMATE-RICH PROTEIN 3"/>
    <property type="match status" value="1"/>
</dbReference>
<dbReference type="WBParaSite" id="nRc.2.0.1.t25913-RA">
    <property type="protein sequence ID" value="nRc.2.0.1.t25913-RA"/>
    <property type="gene ID" value="nRc.2.0.1.g25913"/>
</dbReference>
<name>A0A915JIG7_ROMCU</name>
<dbReference type="PANTHER" id="PTHR23034:SF2">
    <property type="entry name" value="GLUTAMATE-RICH PROTEIN 3"/>
    <property type="match status" value="1"/>
</dbReference>
<dbReference type="AlphaFoldDB" id="A0A915JIG7"/>
<dbReference type="InterPro" id="IPR048257">
    <property type="entry name" value="DUF4590"/>
</dbReference>
<evidence type="ECO:0000313" key="3">
    <source>
        <dbReference type="WBParaSite" id="nRc.2.0.1.t25913-RA"/>
    </source>
</evidence>
<feature type="domain" description="DUF4590" evidence="1">
    <location>
        <begin position="248"/>
        <end position="319"/>
    </location>
</feature>
<protein>
    <recommendedName>
        <fullName evidence="1">DUF4590 domain-containing protein</fullName>
    </recommendedName>
</protein>